<sequence length="47" mass="5312">MTISTTEGGKPLIMNIGYWGNLYNVRTFLLIPVSDILEFILNQILAQ</sequence>
<reference evidence="1 2" key="1">
    <citation type="submission" date="2019-02" db="EMBL/GenBank/DDBJ databases">
        <authorList>
            <consortium name="Pathogen Informatics"/>
        </authorList>
    </citation>
    <scope>NUCLEOTIDE SEQUENCE [LARGE SCALE GENOMIC DNA]</scope>
    <source>
        <strain evidence="1 2">3012STDY7078512</strain>
    </source>
</reference>
<dbReference type="AlphaFoldDB" id="A0A449I176"/>
<dbReference type="Proteomes" id="UP000396835">
    <property type="component" value="Unassembled WGS sequence"/>
</dbReference>
<gene>
    <name evidence="1" type="ORF">NCTC7812_00712</name>
</gene>
<evidence type="ECO:0000313" key="1">
    <source>
        <dbReference type="EMBL" id="VFB13191.1"/>
    </source>
</evidence>
<proteinExistence type="predicted"/>
<evidence type="ECO:0000313" key="2">
    <source>
        <dbReference type="Proteomes" id="UP000396835"/>
    </source>
</evidence>
<accession>A0A449I176</accession>
<dbReference type="EMBL" id="CAACYH010000004">
    <property type="protein sequence ID" value="VFB13191.1"/>
    <property type="molecule type" value="Genomic_DNA"/>
</dbReference>
<organism evidence="1 2">
    <name type="scientific">Prevotella heparinolytica</name>
    <dbReference type="NCBI Taxonomy" id="28113"/>
    <lineage>
        <taxon>Bacteria</taxon>
        <taxon>Pseudomonadati</taxon>
        <taxon>Bacteroidota</taxon>
        <taxon>Bacteroidia</taxon>
        <taxon>Bacteroidales</taxon>
        <taxon>Bacteroidaceae</taxon>
        <taxon>Bacteroides</taxon>
    </lineage>
</organism>
<name>A0A449I176_9BACE</name>
<protein>
    <submittedName>
        <fullName evidence="1">Uncharacterized protein</fullName>
    </submittedName>
</protein>